<dbReference type="PANTHER" id="PTHR24321:SF8">
    <property type="entry name" value="ESTRADIOL 17-BETA-DEHYDROGENASE 8-RELATED"/>
    <property type="match status" value="1"/>
</dbReference>
<dbReference type="SUPFAM" id="SSF51735">
    <property type="entry name" value="NAD(P)-binding Rossmann-fold domains"/>
    <property type="match status" value="1"/>
</dbReference>
<dbReference type="InterPro" id="IPR036291">
    <property type="entry name" value="NAD(P)-bd_dom_sf"/>
</dbReference>
<dbReference type="Pfam" id="PF13561">
    <property type="entry name" value="adh_short_C2"/>
    <property type="match status" value="1"/>
</dbReference>
<name>A0A4Y8K001_9MICO</name>
<protein>
    <submittedName>
        <fullName evidence="3">SDR family oxidoreductase</fullName>
    </submittedName>
</protein>
<dbReference type="RefSeq" id="WP_134422389.1">
    <property type="nucleotide sequence ID" value="NZ_SOHA01000001.1"/>
</dbReference>
<gene>
    <name evidence="3" type="ORF">E3T49_00400</name>
</gene>
<comment type="similarity">
    <text evidence="1">Belongs to the short-chain dehydrogenases/reductases (SDR) family.</text>
</comment>
<evidence type="ECO:0000313" key="4">
    <source>
        <dbReference type="Proteomes" id="UP000297472"/>
    </source>
</evidence>
<reference evidence="3 4" key="1">
    <citation type="submission" date="2019-03" db="EMBL/GenBank/DDBJ databases">
        <title>Genomics of glacier-inhabiting Cryobacterium strains.</title>
        <authorList>
            <person name="Liu Q."/>
            <person name="Xin Y.-H."/>
        </authorList>
    </citation>
    <scope>NUCLEOTIDE SEQUENCE [LARGE SCALE GENOMIC DNA]</scope>
    <source>
        <strain evidence="3 4">TMT1-51</strain>
    </source>
</reference>
<dbReference type="Gene3D" id="3.40.50.720">
    <property type="entry name" value="NAD(P)-binding Rossmann-like Domain"/>
    <property type="match status" value="1"/>
</dbReference>
<comment type="caution">
    <text evidence="3">The sequence shown here is derived from an EMBL/GenBank/DDBJ whole genome shotgun (WGS) entry which is preliminary data.</text>
</comment>
<keyword evidence="4" id="KW-1185">Reference proteome</keyword>
<accession>A0A4Y8K001</accession>
<dbReference type="Proteomes" id="UP000297472">
    <property type="component" value="Unassembled WGS sequence"/>
</dbReference>
<dbReference type="GO" id="GO:0016491">
    <property type="term" value="F:oxidoreductase activity"/>
    <property type="evidence" value="ECO:0007669"/>
    <property type="project" value="UniProtKB-KW"/>
</dbReference>
<organism evidence="3 4">
    <name type="scientific">Cryobacterium cryoconiti</name>
    <dbReference type="NCBI Taxonomy" id="1259239"/>
    <lineage>
        <taxon>Bacteria</taxon>
        <taxon>Bacillati</taxon>
        <taxon>Actinomycetota</taxon>
        <taxon>Actinomycetes</taxon>
        <taxon>Micrococcales</taxon>
        <taxon>Microbacteriaceae</taxon>
        <taxon>Cryobacterium</taxon>
    </lineage>
</organism>
<dbReference type="PRINTS" id="PR00081">
    <property type="entry name" value="GDHRDH"/>
</dbReference>
<evidence type="ECO:0000256" key="2">
    <source>
        <dbReference type="ARBA" id="ARBA00023002"/>
    </source>
</evidence>
<dbReference type="EMBL" id="SOHA01000001">
    <property type="protein sequence ID" value="TFD34169.1"/>
    <property type="molecule type" value="Genomic_DNA"/>
</dbReference>
<evidence type="ECO:0000256" key="1">
    <source>
        <dbReference type="ARBA" id="ARBA00006484"/>
    </source>
</evidence>
<dbReference type="AlphaFoldDB" id="A0A4Y8K001"/>
<dbReference type="InterPro" id="IPR002347">
    <property type="entry name" value="SDR_fam"/>
</dbReference>
<keyword evidence="2" id="KW-0560">Oxidoreductase</keyword>
<dbReference type="PANTHER" id="PTHR24321">
    <property type="entry name" value="DEHYDROGENASES, SHORT CHAIN"/>
    <property type="match status" value="1"/>
</dbReference>
<dbReference type="FunFam" id="3.40.50.720:FF:000084">
    <property type="entry name" value="Short-chain dehydrogenase reductase"/>
    <property type="match status" value="1"/>
</dbReference>
<proteinExistence type="inferred from homology"/>
<sequence length="244" mass="24926">MGKLDGRIALVTGGSSGMGAADAKLLAAEGARVIVADLADDAGQALADSIGGLYRHLDVSDETQWKAVVADVDTTVGHIDILINNAGIVAFTPVATTELEEWNRVIGINLTGVFLGIRSVAESMKAAGGGVIVNVSSTAGIMGYSNLSAYVASKWGVRGLTKAAALDLGKDNIRVVSVHPGGIRTPMTAGMEGSAMYAGQPIPRIGEPEEVAKLILYLVADATYSTGTEFIADGGATVGQVLNV</sequence>
<dbReference type="PRINTS" id="PR00080">
    <property type="entry name" value="SDRFAMILY"/>
</dbReference>
<dbReference type="InterPro" id="IPR020904">
    <property type="entry name" value="Sc_DH/Rdtase_CS"/>
</dbReference>
<evidence type="ECO:0000313" key="3">
    <source>
        <dbReference type="EMBL" id="TFD34169.1"/>
    </source>
</evidence>
<dbReference type="PROSITE" id="PS00061">
    <property type="entry name" value="ADH_SHORT"/>
    <property type="match status" value="1"/>
</dbReference>
<dbReference type="OrthoDB" id="7064009at2"/>